<reference evidence="1 2" key="1">
    <citation type="journal article" date="2006" name="Science">
        <title>The genome of black cottonwood, Populus trichocarpa (Torr. &amp; Gray).</title>
        <authorList>
            <person name="Tuskan G.A."/>
            <person name="Difazio S."/>
            <person name="Jansson S."/>
            <person name="Bohlmann J."/>
            <person name="Grigoriev I."/>
            <person name="Hellsten U."/>
            <person name="Putnam N."/>
            <person name="Ralph S."/>
            <person name="Rombauts S."/>
            <person name="Salamov A."/>
            <person name="Schein J."/>
            <person name="Sterck L."/>
            <person name="Aerts A."/>
            <person name="Bhalerao R.R."/>
            <person name="Bhalerao R.P."/>
            <person name="Blaudez D."/>
            <person name="Boerjan W."/>
            <person name="Brun A."/>
            <person name="Brunner A."/>
            <person name="Busov V."/>
            <person name="Campbell M."/>
            <person name="Carlson J."/>
            <person name="Chalot M."/>
            <person name="Chapman J."/>
            <person name="Chen G.L."/>
            <person name="Cooper D."/>
            <person name="Coutinho P.M."/>
            <person name="Couturier J."/>
            <person name="Covert S."/>
            <person name="Cronk Q."/>
            <person name="Cunningham R."/>
            <person name="Davis J."/>
            <person name="Degroeve S."/>
            <person name="Dejardin A."/>
            <person name="Depamphilis C."/>
            <person name="Detter J."/>
            <person name="Dirks B."/>
            <person name="Dubchak I."/>
            <person name="Duplessis S."/>
            <person name="Ehlting J."/>
            <person name="Ellis B."/>
            <person name="Gendler K."/>
            <person name="Goodstein D."/>
            <person name="Gribskov M."/>
            <person name="Grimwood J."/>
            <person name="Groover A."/>
            <person name="Gunter L."/>
            <person name="Hamberger B."/>
            <person name="Heinze B."/>
            <person name="Helariutta Y."/>
            <person name="Henrissat B."/>
            <person name="Holligan D."/>
            <person name="Holt R."/>
            <person name="Huang W."/>
            <person name="Islam-Faridi N."/>
            <person name="Jones S."/>
            <person name="Jones-Rhoades M."/>
            <person name="Jorgensen R."/>
            <person name="Joshi C."/>
            <person name="Kangasjarvi J."/>
            <person name="Karlsson J."/>
            <person name="Kelleher C."/>
            <person name="Kirkpatrick R."/>
            <person name="Kirst M."/>
            <person name="Kohler A."/>
            <person name="Kalluri U."/>
            <person name="Larimer F."/>
            <person name="Leebens-Mack J."/>
            <person name="Leple J.C."/>
            <person name="Locascio P."/>
            <person name="Lou Y."/>
            <person name="Lucas S."/>
            <person name="Martin F."/>
            <person name="Montanini B."/>
            <person name="Napoli C."/>
            <person name="Nelson D.R."/>
            <person name="Nelson C."/>
            <person name="Nieminen K."/>
            <person name="Nilsson O."/>
            <person name="Pereda V."/>
            <person name="Peter G."/>
            <person name="Philippe R."/>
            <person name="Pilate G."/>
            <person name="Poliakov A."/>
            <person name="Razumovskaya J."/>
            <person name="Richardson P."/>
            <person name="Rinaldi C."/>
            <person name="Ritland K."/>
            <person name="Rouze P."/>
            <person name="Ryaboy D."/>
            <person name="Schmutz J."/>
            <person name="Schrader J."/>
            <person name="Segerman B."/>
            <person name="Shin H."/>
            <person name="Siddiqui A."/>
            <person name="Sterky F."/>
            <person name="Terry A."/>
            <person name="Tsai C.J."/>
            <person name="Uberbacher E."/>
            <person name="Unneberg P."/>
            <person name="Vahala J."/>
            <person name="Wall K."/>
            <person name="Wessler S."/>
            <person name="Yang G."/>
            <person name="Yin T."/>
            <person name="Douglas C."/>
            <person name="Marra M."/>
            <person name="Sandberg G."/>
            <person name="Van de Peer Y."/>
            <person name="Rokhsar D."/>
        </authorList>
    </citation>
    <scope>NUCLEOTIDE SEQUENCE [LARGE SCALE GENOMIC DNA]</scope>
    <source>
        <strain evidence="2">cv. Nisqually</strain>
    </source>
</reference>
<protein>
    <submittedName>
        <fullName evidence="1">Uncharacterized protein</fullName>
    </submittedName>
</protein>
<dbReference type="EMBL" id="CM009296">
    <property type="protein sequence ID" value="KAI9391207.1"/>
    <property type="molecule type" value="Genomic_DNA"/>
</dbReference>
<keyword evidence="2" id="KW-1185">Reference proteome</keyword>
<accession>A0ACC0SPM6</accession>
<comment type="caution">
    <text evidence="1">The sequence shown here is derived from an EMBL/GenBank/DDBJ whole genome shotgun (WGS) entry which is preliminary data.</text>
</comment>
<evidence type="ECO:0000313" key="1">
    <source>
        <dbReference type="EMBL" id="KAI9391207.1"/>
    </source>
</evidence>
<name>A0ACC0SPM6_POPTR</name>
<gene>
    <name evidence="1" type="ORF">POPTR_007G061560v4</name>
</gene>
<dbReference type="Proteomes" id="UP000006729">
    <property type="component" value="Chromosome 7"/>
</dbReference>
<proteinExistence type="predicted"/>
<organism evidence="1 2">
    <name type="scientific">Populus trichocarpa</name>
    <name type="common">Western balsam poplar</name>
    <name type="synonym">Populus balsamifera subsp. trichocarpa</name>
    <dbReference type="NCBI Taxonomy" id="3694"/>
    <lineage>
        <taxon>Eukaryota</taxon>
        <taxon>Viridiplantae</taxon>
        <taxon>Streptophyta</taxon>
        <taxon>Embryophyta</taxon>
        <taxon>Tracheophyta</taxon>
        <taxon>Spermatophyta</taxon>
        <taxon>Magnoliopsida</taxon>
        <taxon>eudicotyledons</taxon>
        <taxon>Gunneridae</taxon>
        <taxon>Pentapetalae</taxon>
        <taxon>rosids</taxon>
        <taxon>fabids</taxon>
        <taxon>Malpighiales</taxon>
        <taxon>Salicaceae</taxon>
        <taxon>Saliceae</taxon>
        <taxon>Populus</taxon>
    </lineage>
</organism>
<evidence type="ECO:0000313" key="2">
    <source>
        <dbReference type="Proteomes" id="UP000006729"/>
    </source>
</evidence>
<sequence length="103" mass="11575">MNSTISIARRKEWLTQSVAVGVGGAAAGGGFVLSLRNPPTVRRFHSFYSTYKVCCLVHLLARLLLLVLASWLLRHKENVQRSEWVVFEDLDFDGDLGITHAYE</sequence>